<keyword evidence="1" id="KW-0812">Transmembrane</keyword>
<dbReference type="InterPro" id="IPR010559">
    <property type="entry name" value="Sig_transdc_His_kin_internal"/>
</dbReference>
<evidence type="ECO:0000259" key="2">
    <source>
        <dbReference type="Pfam" id="PF06580"/>
    </source>
</evidence>
<dbReference type="AlphaFoldDB" id="A0A290QAG2"/>
<gene>
    <name evidence="3" type="ORF">CMV30_09610</name>
</gene>
<evidence type="ECO:0000313" key="4">
    <source>
        <dbReference type="Proteomes" id="UP000217265"/>
    </source>
</evidence>
<dbReference type="InterPro" id="IPR036890">
    <property type="entry name" value="HATPase_C_sf"/>
</dbReference>
<feature type="transmembrane region" description="Helical" evidence="1">
    <location>
        <begin position="64"/>
        <end position="89"/>
    </location>
</feature>
<feature type="domain" description="Signal transduction histidine kinase internal region" evidence="2">
    <location>
        <begin position="178"/>
        <end position="257"/>
    </location>
</feature>
<organism evidence="3 4">
    <name type="scientific">Nibricoccus aquaticus</name>
    <dbReference type="NCBI Taxonomy" id="2576891"/>
    <lineage>
        <taxon>Bacteria</taxon>
        <taxon>Pseudomonadati</taxon>
        <taxon>Verrucomicrobiota</taxon>
        <taxon>Opitutia</taxon>
        <taxon>Opitutales</taxon>
        <taxon>Opitutaceae</taxon>
        <taxon>Nibricoccus</taxon>
    </lineage>
</organism>
<feature type="transmembrane region" description="Helical" evidence="1">
    <location>
        <begin position="137"/>
        <end position="155"/>
    </location>
</feature>
<dbReference type="OrthoDB" id="181312at2"/>
<accession>A0A290QAG2</accession>
<dbReference type="GO" id="GO:0000155">
    <property type="term" value="F:phosphorelay sensor kinase activity"/>
    <property type="evidence" value="ECO:0007669"/>
    <property type="project" value="InterPro"/>
</dbReference>
<keyword evidence="1" id="KW-0472">Membrane</keyword>
<reference evidence="3 4" key="1">
    <citation type="submission" date="2017-09" db="EMBL/GenBank/DDBJ databases">
        <title>Complete genome sequence of Verrucomicrobial strain HZ-65, isolated from freshwater.</title>
        <authorList>
            <person name="Choi A."/>
        </authorList>
    </citation>
    <scope>NUCLEOTIDE SEQUENCE [LARGE SCALE GENOMIC DNA]</scope>
    <source>
        <strain evidence="3 4">HZ-65</strain>
    </source>
</reference>
<sequence length="372" mass="40984">MSTTASANGLLGGFEESAGKRATWSERWIGGRVYWLCQLAGWGTLVATWTVISFDFGVVHVKAMIIRHLGFGLAGVMASHLLRIGIWIVRERFHTWWSRGLGVAVALAGASAAMLGMGAVVAWLVPPFNNPGTYLMRFIQVATFLMPWVGFYFALTNLRNAQREQFARVRLDAALKEAEVRALKAQLNPHFLFNCLNSLRALVPIEQTRPREAITLLADLLRAALTVNERVAITLREEMETVGTYLALERIRFEDRLRVTCEITPEAREREVPPFLVQMLVENAVKHGIAVREAGGVVEISAEVRGELLHVRVSNPGRIAVSTDSTGLGLTNVRTRLRHLFGPEAGVTLTQAGDDQVVAKAVIPGRLMAARA</sequence>
<feature type="transmembrane region" description="Helical" evidence="1">
    <location>
        <begin position="33"/>
        <end position="52"/>
    </location>
</feature>
<dbReference type="InterPro" id="IPR050640">
    <property type="entry name" value="Bact_2-comp_sensor_kinase"/>
</dbReference>
<name>A0A290QAG2_9BACT</name>
<evidence type="ECO:0000313" key="3">
    <source>
        <dbReference type="EMBL" id="ATC64190.1"/>
    </source>
</evidence>
<keyword evidence="4" id="KW-1185">Reference proteome</keyword>
<proteinExistence type="predicted"/>
<dbReference type="SUPFAM" id="SSF55874">
    <property type="entry name" value="ATPase domain of HSP90 chaperone/DNA topoisomerase II/histidine kinase"/>
    <property type="match status" value="1"/>
</dbReference>
<dbReference type="RefSeq" id="WP_096055822.1">
    <property type="nucleotide sequence ID" value="NZ_CP023344.1"/>
</dbReference>
<dbReference type="GO" id="GO:0016020">
    <property type="term" value="C:membrane"/>
    <property type="evidence" value="ECO:0007669"/>
    <property type="project" value="InterPro"/>
</dbReference>
<dbReference type="Gene3D" id="3.30.565.10">
    <property type="entry name" value="Histidine kinase-like ATPase, C-terminal domain"/>
    <property type="match status" value="1"/>
</dbReference>
<feature type="transmembrane region" description="Helical" evidence="1">
    <location>
        <begin position="101"/>
        <end position="125"/>
    </location>
</feature>
<evidence type="ECO:0000256" key="1">
    <source>
        <dbReference type="SAM" id="Phobius"/>
    </source>
</evidence>
<keyword evidence="1" id="KW-1133">Transmembrane helix</keyword>
<dbReference type="EMBL" id="CP023344">
    <property type="protein sequence ID" value="ATC64190.1"/>
    <property type="molecule type" value="Genomic_DNA"/>
</dbReference>
<dbReference type="KEGG" id="vbh:CMV30_09610"/>
<dbReference type="Pfam" id="PF06580">
    <property type="entry name" value="His_kinase"/>
    <property type="match status" value="1"/>
</dbReference>
<protein>
    <recommendedName>
        <fullName evidence="2">Signal transduction histidine kinase internal region domain-containing protein</fullName>
    </recommendedName>
</protein>
<dbReference type="PANTHER" id="PTHR34220">
    <property type="entry name" value="SENSOR HISTIDINE KINASE YPDA"/>
    <property type="match status" value="1"/>
</dbReference>
<dbReference type="Proteomes" id="UP000217265">
    <property type="component" value="Chromosome"/>
</dbReference>
<dbReference type="PANTHER" id="PTHR34220:SF7">
    <property type="entry name" value="SENSOR HISTIDINE KINASE YPDA"/>
    <property type="match status" value="1"/>
</dbReference>